<feature type="domain" description="Ubiquitin-like modifier-activating enzyme Atg7 N-terminal" evidence="13">
    <location>
        <begin position="13"/>
        <end position="150"/>
    </location>
</feature>
<evidence type="ECO:0000313" key="14">
    <source>
        <dbReference type="EMBL" id="KAG7662621.1"/>
    </source>
</evidence>
<dbReference type="GO" id="GO:0000045">
    <property type="term" value="P:autophagosome assembly"/>
    <property type="evidence" value="ECO:0007669"/>
    <property type="project" value="TreeGrafter"/>
</dbReference>
<dbReference type="AlphaFoldDB" id="A0A8J5QL08"/>
<dbReference type="NCBIfam" id="TIGR01381">
    <property type="entry name" value="E1_like_apg7"/>
    <property type="match status" value="1"/>
</dbReference>
<reference evidence="14 15" key="1">
    <citation type="journal article" date="2021" name="DNA Res.">
        <title>Genome analysis of Candida subhashii reveals its hybrid nature and dual mitochondrial genome conformations.</title>
        <authorList>
            <person name="Mixao V."/>
            <person name="Hegedusova E."/>
            <person name="Saus E."/>
            <person name="Pryszcz L.P."/>
            <person name="Cillingova A."/>
            <person name="Nosek J."/>
            <person name="Gabaldon T."/>
        </authorList>
    </citation>
    <scope>NUCLEOTIDE SEQUENCE [LARGE SCALE GENOMIC DNA]</scope>
    <source>
        <strain evidence="14 15">CBS 10753</strain>
    </source>
</reference>
<comment type="function">
    <text evidence="9">E1-like activating enzyme involved in the 2 ubiquitin-like systems required for cytoplasm to vacuole transport (Cvt) and autophagy. Activates ATG12 for its conjugation with ATG5 and ATG8 for its conjugation with phosphatidylethanolamine. Both systems are needed for the ATG8 association to Cvt vesicles and autophagosomes membranes. Autophagy is essential for maintenance of amino acid levels and protein synthesis under nitrogen starvation. Required for selective autophagic degradation of the nucleus (nucleophagy) as well as for mitophagy which contributes to regulate mitochondrial quantity and quality by eliminating the mitochondria to a basal level to fulfill cellular energy requirements and preventing excess ROS production. Plays a role in the regulation of filamentous growth and chronological longevity.</text>
</comment>
<dbReference type="GO" id="GO:0006995">
    <property type="term" value="P:cellular response to nitrogen starvation"/>
    <property type="evidence" value="ECO:0007669"/>
    <property type="project" value="TreeGrafter"/>
</dbReference>
<evidence type="ECO:0000313" key="15">
    <source>
        <dbReference type="Proteomes" id="UP000694255"/>
    </source>
</evidence>
<evidence type="ECO:0000256" key="3">
    <source>
        <dbReference type="ARBA" id="ARBA00017647"/>
    </source>
</evidence>
<keyword evidence="8 11" id="KW-0072">Autophagy</keyword>
<dbReference type="GO" id="GO:0000407">
    <property type="term" value="C:phagophore assembly site"/>
    <property type="evidence" value="ECO:0007669"/>
    <property type="project" value="UniProtKB-SubCell"/>
</dbReference>
<evidence type="ECO:0000259" key="13">
    <source>
        <dbReference type="Pfam" id="PF16420"/>
    </source>
</evidence>
<evidence type="ECO:0000256" key="9">
    <source>
        <dbReference type="ARBA" id="ARBA00024930"/>
    </source>
</evidence>
<dbReference type="GeneID" id="73470629"/>
<feature type="domain" description="THIF-type NAD/FAD binding fold" evidence="12">
    <location>
        <begin position="312"/>
        <end position="548"/>
    </location>
</feature>
<evidence type="ECO:0000256" key="7">
    <source>
        <dbReference type="ARBA" id="ARBA00022927"/>
    </source>
</evidence>
<feature type="domain" description="Ubiquitin-like modifier-activating enzyme Atg7 N-terminal" evidence="13">
    <location>
        <begin position="207"/>
        <end position="293"/>
    </location>
</feature>
<evidence type="ECO:0000256" key="8">
    <source>
        <dbReference type="ARBA" id="ARBA00023006"/>
    </source>
</evidence>
<dbReference type="GO" id="GO:0000422">
    <property type="term" value="P:autophagy of mitochondrion"/>
    <property type="evidence" value="ECO:0007669"/>
    <property type="project" value="TreeGrafter"/>
</dbReference>
<evidence type="ECO:0000256" key="2">
    <source>
        <dbReference type="ARBA" id="ARBA00011738"/>
    </source>
</evidence>
<comment type="subunit">
    <text evidence="2 11">Homodimer.</text>
</comment>
<dbReference type="FunFam" id="3.40.50.720:FF:000243">
    <property type="entry name" value="Ubiquitin-like modifier-activating enzyme ATG7"/>
    <property type="match status" value="1"/>
</dbReference>
<protein>
    <recommendedName>
        <fullName evidence="3 11">Ubiquitin-like modifier-activating enzyme ATG7</fullName>
    </recommendedName>
    <alternativeName>
        <fullName evidence="11">Autophagy-related protein 7</fullName>
    </alternativeName>
</protein>
<accession>A0A8J5QL08</accession>
<sequence>MNSNTTTTGSKPKYAMTQSFIESSFFIKLSQLKLDTYKLDSTSHEIWGFVPHPQKLNKFNDVPILSLDQDSFSNEERVEDRSKVYIKGEIYNVNTIEEFKTIDKQKLLTDWGMAIREKLISEDNRLDVQLFNRFHILSFSDLKIYKFYYSHRIGHNLSLTLNELVLLPLAKDIEEVISKKLNERNGFQQLYQLVDNKLEESISLQQGGNTFIFFDSCTNKDKKATIQLKNYLYYLAYKGFTNIELIIYRKDGSSFSQKLQLQDFSKDTPPKIIGWERTSQGKLGPKVADLASLIDPHKLAEQATELNLKLMKWRIAPDLNLDIIKEQKVLLLGAGTLGCYVARSLMGWGVHHITFVDSGRVSYSNPVRQPLFTFNDCFSDNGLGQYKAIQAAEALKEIYPNVNSQGVNLDVPMIGHPVTDEKKQRADFEKLVNLFEEHDVVFLLMDSRESRWLPTVLGNATNKIVINAALGFDSYLVMRHGSPKQKEDERLGCYYCNDVVAPSDSLTDRTLDQMCTVTRPGGSIIASALAVELLVSILQHPNKQLATQTDKSKLGSIPHQIRGFLHGYQQTNLHTPNYKYCSGCSDGVLEQFKEKGWTFIKNCLNDSGYLEDVCGLRKIQEEAELATEKLLQELSLDEDDEEWIS</sequence>
<name>A0A8J5QL08_9ASCO</name>
<keyword evidence="15" id="KW-1185">Reference proteome</keyword>
<dbReference type="InterPro" id="IPR032197">
    <property type="entry name" value="Atg7_N"/>
</dbReference>
<dbReference type="GO" id="GO:0034727">
    <property type="term" value="P:piecemeal microautophagy of the nucleus"/>
    <property type="evidence" value="ECO:0007669"/>
    <property type="project" value="TreeGrafter"/>
</dbReference>
<dbReference type="GO" id="GO:0019779">
    <property type="term" value="F:Atg8 activating enzyme activity"/>
    <property type="evidence" value="ECO:0007669"/>
    <property type="project" value="TreeGrafter"/>
</dbReference>
<feature type="active site" description="Glycyl thioester intermediate" evidence="10">
    <location>
        <position position="515"/>
    </location>
</feature>
<dbReference type="RefSeq" id="XP_049262854.1">
    <property type="nucleotide sequence ID" value="XM_049407725.1"/>
</dbReference>
<evidence type="ECO:0000256" key="10">
    <source>
        <dbReference type="PIRSR" id="PIRSR606285-1"/>
    </source>
</evidence>
<dbReference type="GO" id="GO:0032446">
    <property type="term" value="P:protein modification by small protein conjugation"/>
    <property type="evidence" value="ECO:0007669"/>
    <property type="project" value="TreeGrafter"/>
</dbReference>
<evidence type="ECO:0000259" key="12">
    <source>
        <dbReference type="Pfam" id="PF00899"/>
    </source>
</evidence>
<gene>
    <name evidence="14" type="ORF">J8A68_003829</name>
</gene>
<dbReference type="CDD" id="cd01486">
    <property type="entry name" value="Apg7"/>
    <property type="match status" value="1"/>
</dbReference>
<dbReference type="OrthoDB" id="338614at2759"/>
<dbReference type="Pfam" id="PF00899">
    <property type="entry name" value="ThiF"/>
    <property type="match status" value="1"/>
</dbReference>
<dbReference type="PANTHER" id="PTHR10953:SF3">
    <property type="entry name" value="UBIQUITIN-LIKE MODIFIER-ACTIVATING ENZYME ATG7"/>
    <property type="match status" value="1"/>
</dbReference>
<dbReference type="Proteomes" id="UP000694255">
    <property type="component" value="Unassembled WGS sequence"/>
</dbReference>
<evidence type="ECO:0000256" key="4">
    <source>
        <dbReference type="ARBA" id="ARBA00022448"/>
    </source>
</evidence>
<organism evidence="14 15">
    <name type="scientific">[Candida] subhashii</name>
    <dbReference type="NCBI Taxonomy" id="561895"/>
    <lineage>
        <taxon>Eukaryota</taxon>
        <taxon>Fungi</taxon>
        <taxon>Dikarya</taxon>
        <taxon>Ascomycota</taxon>
        <taxon>Saccharomycotina</taxon>
        <taxon>Pichiomycetes</taxon>
        <taxon>Debaryomycetaceae</taxon>
        <taxon>Spathaspora</taxon>
    </lineage>
</organism>
<evidence type="ECO:0000256" key="6">
    <source>
        <dbReference type="ARBA" id="ARBA00022786"/>
    </source>
</evidence>
<comment type="subcellular location">
    <subcellularLocation>
        <location evidence="11">Cytoplasm</location>
    </subcellularLocation>
    <subcellularLocation>
        <location evidence="11">Preautophagosomal structure</location>
    </subcellularLocation>
</comment>
<dbReference type="PANTHER" id="PTHR10953">
    <property type="entry name" value="UBIQUITIN-ACTIVATING ENZYME E1"/>
    <property type="match status" value="1"/>
</dbReference>
<dbReference type="InterPro" id="IPR045886">
    <property type="entry name" value="ThiF/MoeB/HesA"/>
</dbReference>
<dbReference type="Pfam" id="PF16420">
    <property type="entry name" value="ATG7_N"/>
    <property type="match status" value="2"/>
</dbReference>
<proteinExistence type="inferred from homology"/>
<dbReference type="GO" id="GO:0015031">
    <property type="term" value="P:protein transport"/>
    <property type="evidence" value="ECO:0007669"/>
    <property type="project" value="UniProtKB-UniRule"/>
</dbReference>
<comment type="caution">
    <text evidence="14">The sequence shown here is derived from an EMBL/GenBank/DDBJ whole genome shotgun (WGS) entry which is preliminary data.</text>
</comment>
<keyword evidence="6 11" id="KW-0833">Ubl conjugation pathway</keyword>
<keyword evidence="5 11" id="KW-0963">Cytoplasm</keyword>
<evidence type="ECO:0000256" key="1">
    <source>
        <dbReference type="ARBA" id="ARBA00010931"/>
    </source>
</evidence>
<dbReference type="InterPro" id="IPR006285">
    <property type="entry name" value="Atg7"/>
</dbReference>
<dbReference type="InterPro" id="IPR000594">
    <property type="entry name" value="ThiF_NAD_FAD-bd"/>
</dbReference>
<evidence type="ECO:0000256" key="11">
    <source>
        <dbReference type="RuleBase" id="RU366022"/>
    </source>
</evidence>
<dbReference type="EMBL" id="JAGSYN010000166">
    <property type="protein sequence ID" value="KAG7662621.1"/>
    <property type="molecule type" value="Genomic_DNA"/>
</dbReference>
<evidence type="ECO:0000256" key="5">
    <source>
        <dbReference type="ARBA" id="ARBA00022490"/>
    </source>
</evidence>
<keyword evidence="4 11" id="KW-0813">Transport</keyword>
<keyword evidence="7 11" id="KW-0653">Protein transport</keyword>
<dbReference type="GO" id="GO:0019778">
    <property type="term" value="F:Atg12 activating enzyme activity"/>
    <property type="evidence" value="ECO:0007669"/>
    <property type="project" value="TreeGrafter"/>
</dbReference>
<comment type="similarity">
    <text evidence="1 11">Belongs to the ATG7 family.</text>
</comment>